<reference evidence="2 3" key="1">
    <citation type="submission" date="2019-10" db="EMBL/GenBank/DDBJ databases">
        <title>Glycomyces albidus sp. nov., a novel actinomycete isolated from rhizosphere soil of wheat (Triticum aestivum L.).</title>
        <authorList>
            <person name="Qian L."/>
        </authorList>
    </citation>
    <scope>NUCLEOTIDE SEQUENCE [LARGE SCALE GENOMIC DNA]</scope>
    <source>
        <strain evidence="2 3">NEAU-7082</strain>
    </source>
</reference>
<organism evidence="2 3">
    <name type="scientific">Glycomyces albidus</name>
    <dbReference type="NCBI Taxonomy" id="2656774"/>
    <lineage>
        <taxon>Bacteria</taxon>
        <taxon>Bacillati</taxon>
        <taxon>Actinomycetota</taxon>
        <taxon>Actinomycetes</taxon>
        <taxon>Glycomycetales</taxon>
        <taxon>Glycomycetaceae</taxon>
        <taxon>Glycomyces</taxon>
    </lineage>
</organism>
<accession>A0A6L5G9Q1</accession>
<evidence type="ECO:0000313" key="2">
    <source>
        <dbReference type="EMBL" id="MQM26303.1"/>
    </source>
</evidence>
<evidence type="ECO:0008006" key="4">
    <source>
        <dbReference type="Google" id="ProtNLM"/>
    </source>
</evidence>
<keyword evidence="3" id="KW-1185">Reference proteome</keyword>
<proteinExistence type="predicted"/>
<feature type="transmembrane region" description="Helical" evidence="1">
    <location>
        <begin position="15"/>
        <end position="35"/>
    </location>
</feature>
<feature type="transmembrane region" description="Helical" evidence="1">
    <location>
        <begin position="86"/>
        <end position="105"/>
    </location>
</feature>
<evidence type="ECO:0000313" key="3">
    <source>
        <dbReference type="Proteomes" id="UP000477750"/>
    </source>
</evidence>
<evidence type="ECO:0000256" key="1">
    <source>
        <dbReference type="SAM" id="Phobius"/>
    </source>
</evidence>
<sequence length="188" mass="19656">MVITATPPRRTDRRIVAVGSIMALWCVGFAVVNVWFEATGHFSDGKYADYAQGLLVMNVLVVVLKLLGAAVELLAVADRPRLIRPAWTSTLAFGAFAMLGVYAAAGVVEGTVLVVTGSDEVTAASVAYVLFFVLGATGFGLVAVSHWRRYRPGRAPVVVGAVGAPVMLVLILSAAPWVLGALGVMPSS</sequence>
<feature type="transmembrane region" description="Helical" evidence="1">
    <location>
        <begin position="157"/>
        <end position="179"/>
    </location>
</feature>
<dbReference type="EMBL" id="WIAO01000012">
    <property type="protein sequence ID" value="MQM26303.1"/>
    <property type="molecule type" value="Genomic_DNA"/>
</dbReference>
<name>A0A6L5G9Q1_9ACTN</name>
<keyword evidence="1" id="KW-0472">Membrane</keyword>
<feature type="transmembrane region" description="Helical" evidence="1">
    <location>
        <begin position="125"/>
        <end position="145"/>
    </location>
</feature>
<dbReference type="AlphaFoldDB" id="A0A6L5G9Q1"/>
<dbReference type="Proteomes" id="UP000477750">
    <property type="component" value="Unassembled WGS sequence"/>
</dbReference>
<protein>
    <recommendedName>
        <fullName evidence="4">Transporter</fullName>
    </recommendedName>
</protein>
<keyword evidence="1" id="KW-0812">Transmembrane</keyword>
<feature type="transmembrane region" description="Helical" evidence="1">
    <location>
        <begin position="55"/>
        <end position="74"/>
    </location>
</feature>
<gene>
    <name evidence="2" type="ORF">GFD30_12085</name>
</gene>
<dbReference type="RefSeq" id="WP_153025458.1">
    <property type="nucleotide sequence ID" value="NZ_WIAO01000012.1"/>
</dbReference>
<keyword evidence="1" id="KW-1133">Transmembrane helix</keyword>
<comment type="caution">
    <text evidence="2">The sequence shown here is derived from an EMBL/GenBank/DDBJ whole genome shotgun (WGS) entry which is preliminary data.</text>
</comment>